<dbReference type="InterPro" id="IPR036736">
    <property type="entry name" value="ACP-like_sf"/>
</dbReference>
<keyword evidence="3" id="KW-1185">Reference proteome</keyword>
<dbReference type="EMBL" id="BMJQ01000003">
    <property type="protein sequence ID" value="GGF10722.1"/>
    <property type="molecule type" value="Genomic_DNA"/>
</dbReference>
<dbReference type="AlphaFoldDB" id="A0A8J2YSW8"/>
<protein>
    <recommendedName>
        <fullName evidence="1">Carrier domain-containing protein</fullName>
    </recommendedName>
</protein>
<feature type="domain" description="Carrier" evidence="1">
    <location>
        <begin position="1"/>
        <end position="81"/>
    </location>
</feature>
<dbReference type="RefSeq" id="WP_189044226.1">
    <property type="nucleotide sequence ID" value="NZ_BMJQ01000003.1"/>
</dbReference>
<reference evidence="2" key="2">
    <citation type="submission" date="2020-09" db="EMBL/GenBank/DDBJ databases">
        <authorList>
            <person name="Sun Q."/>
            <person name="Zhou Y."/>
        </authorList>
    </citation>
    <scope>NUCLEOTIDE SEQUENCE</scope>
    <source>
        <strain evidence="2">CGMCC 1.15725</strain>
    </source>
</reference>
<dbReference type="InterPro" id="IPR009081">
    <property type="entry name" value="PP-bd_ACP"/>
</dbReference>
<sequence length="83" mass="8647">MDTEQGLRAVLAEVLNLDGRAAALTAASPLLGALPELDSMAVAALIAAIEDHFAVTFEDEDLTEDTFATFGSLASVVAARRID</sequence>
<name>A0A8J2YSW8_9PROT</name>
<dbReference type="PROSITE" id="PS50075">
    <property type="entry name" value="CARRIER"/>
    <property type="match status" value="1"/>
</dbReference>
<dbReference type="Proteomes" id="UP000646365">
    <property type="component" value="Unassembled WGS sequence"/>
</dbReference>
<evidence type="ECO:0000313" key="3">
    <source>
        <dbReference type="Proteomes" id="UP000646365"/>
    </source>
</evidence>
<comment type="caution">
    <text evidence="2">The sequence shown here is derived from an EMBL/GenBank/DDBJ whole genome shotgun (WGS) entry which is preliminary data.</text>
</comment>
<proteinExistence type="predicted"/>
<evidence type="ECO:0000313" key="2">
    <source>
        <dbReference type="EMBL" id="GGF10722.1"/>
    </source>
</evidence>
<reference evidence="2" key="1">
    <citation type="journal article" date="2014" name="Int. J. Syst. Evol. Microbiol.">
        <title>Complete genome sequence of Corynebacterium casei LMG S-19264T (=DSM 44701T), isolated from a smear-ripened cheese.</title>
        <authorList>
            <consortium name="US DOE Joint Genome Institute (JGI-PGF)"/>
            <person name="Walter F."/>
            <person name="Albersmeier A."/>
            <person name="Kalinowski J."/>
            <person name="Ruckert C."/>
        </authorList>
    </citation>
    <scope>NUCLEOTIDE SEQUENCE</scope>
    <source>
        <strain evidence="2">CGMCC 1.15725</strain>
    </source>
</reference>
<evidence type="ECO:0000259" key="1">
    <source>
        <dbReference type="PROSITE" id="PS50075"/>
    </source>
</evidence>
<accession>A0A8J2YSW8</accession>
<organism evidence="2 3">
    <name type="scientific">Aliidongia dinghuensis</name>
    <dbReference type="NCBI Taxonomy" id="1867774"/>
    <lineage>
        <taxon>Bacteria</taxon>
        <taxon>Pseudomonadati</taxon>
        <taxon>Pseudomonadota</taxon>
        <taxon>Alphaproteobacteria</taxon>
        <taxon>Rhodospirillales</taxon>
        <taxon>Dongiaceae</taxon>
        <taxon>Aliidongia</taxon>
    </lineage>
</organism>
<dbReference type="Pfam" id="PF00550">
    <property type="entry name" value="PP-binding"/>
    <property type="match status" value="1"/>
</dbReference>
<dbReference type="Gene3D" id="1.10.1200.10">
    <property type="entry name" value="ACP-like"/>
    <property type="match status" value="1"/>
</dbReference>
<dbReference type="SUPFAM" id="SSF47336">
    <property type="entry name" value="ACP-like"/>
    <property type="match status" value="1"/>
</dbReference>
<gene>
    <name evidence="2" type="ORF">GCM10011611_15370</name>
</gene>